<evidence type="ECO:0000256" key="10">
    <source>
        <dbReference type="SAM" id="MobiDB-lite"/>
    </source>
</evidence>
<dbReference type="InterPro" id="IPR039391">
    <property type="entry name" value="Phytocyanin-like"/>
</dbReference>
<dbReference type="Pfam" id="PF02298">
    <property type="entry name" value="Cu_bind_like"/>
    <property type="match status" value="1"/>
</dbReference>
<comment type="subcellular location">
    <subcellularLocation>
        <location evidence="1">Cell membrane</location>
        <topology evidence="1">Lipid-anchor</topology>
        <topology evidence="1">GPI-anchor</topology>
    </subcellularLocation>
</comment>
<dbReference type="Proteomes" id="UP001497457">
    <property type="component" value="Chromosome 2b"/>
</dbReference>
<protein>
    <recommendedName>
        <fullName evidence="13">Phytocyanin domain-containing protein</fullName>
    </recommendedName>
</protein>
<dbReference type="EMBL" id="OZ075112">
    <property type="protein sequence ID" value="CAL4971247.1"/>
    <property type="molecule type" value="Genomic_DNA"/>
</dbReference>
<keyword evidence="15" id="KW-1185">Reference proteome</keyword>
<dbReference type="SUPFAM" id="SSF49503">
    <property type="entry name" value="Cupredoxins"/>
    <property type="match status" value="1"/>
</dbReference>
<evidence type="ECO:0000256" key="8">
    <source>
        <dbReference type="ARBA" id="ARBA00023288"/>
    </source>
</evidence>
<comment type="similarity">
    <text evidence="9">Belongs to the early nodulin-like (ENODL) family.</text>
</comment>
<feature type="chain" id="PRO_5044802640" description="Phytocyanin domain-containing protein" evidence="12">
    <location>
        <begin position="24"/>
        <end position="301"/>
    </location>
</feature>
<keyword evidence="11" id="KW-0812">Transmembrane</keyword>
<evidence type="ECO:0000256" key="11">
    <source>
        <dbReference type="SAM" id="Phobius"/>
    </source>
</evidence>
<dbReference type="GO" id="GO:0005886">
    <property type="term" value="C:plasma membrane"/>
    <property type="evidence" value="ECO:0007669"/>
    <property type="project" value="UniProtKB-SubCell"/>
</dbReference>
<gene>
    <name evidence="14" type="ORF">URODEC1_LOCUS50555</name>
</gene>
<dbReference type="InterPro" id="IPR003245">
    <property type="entry name" value="Phytocyanin_dom"/>
</dbReference>
<keyword evidence="6" id="KW-1015">Disulfide bond</keyword>
<evidence type="ECO:0000256" key="2">
    <source>
        <dbReference type="ARBA" id="ARBA00022475"/>
    </source>
</evidence>
<dbReference type="PRINTS" id="PR01217">
    <property type="entry name" value="PRICHEXTENSN"/>
</dbReference>
<keyword evidence="8" id="KW-0449">Lipoprotein</keyword>
<dbReference type="InterPro" id="IPR008972">
    <property type="entry name" value="Cupredoxin"/>
</dbReference>
<evidence type="ECO:0000313" key="14">
    <source>
        <dbReference type="EMBL" id="CAL4971247.1"/>
    </source>
</evidence>
<accession>A0ABC9A3D2</accession>
<dbReference type="PANTHER" id="PTHR33021">
    <property type="entry name" value="BLUE COPPER PROTEIN"/>
    <property type="match status" value="1"/>
</dbReference>
<dbReference type="AlphaFoldDB" id="A0ABC9A3D2"/>
<keyword evidence="5 11" id="KW-0472">Membrane</keyword>
<feature type="transmembrane region" description="Helical" evidence="11">
    <location>
        <begin position="276"/>
        <end position="299"/>
    </location>
</feature>
<evidence type="ECO:0000256" key="12">
    <source>
        <dbReference type="SAM" id="SignalP"/>
    </source>
</evidence>
<evidence type="ECO:0000256" key="1">
    <source>
        <dbReference type="ARBA" id="ARBA00004609"/>
    </source>
</evidence>
<dbReference type="PANTHER" id="PTHR33021:SF186">
    <property type="entry name" value="EARLY NODULIN-LIKE PROTEIN 9"/>
    <property type="match status" value="1"/>
</dbReference>
<feature type="compositionally biased region" description="Pro residues" evidence="10">
    <location>
        <begin position="201"/>
        <end position="217"/>
    </location>
</feature>
<evidence type="ECO:0000256" key="5">
    <source>
        <dbReference type="ARBA" id="ARBA00023136"/>
    </source>
</evidence>
<evidence type="ECO:0000256" key="3">
    <source>
        <dbReference type="ARBA" id="ARBA00022622"/>
    </source>
</evidence>
<keyword evidence="11" id="KW-1133">Transmembrane helix</keyword>
<proteinExistence type="inferred from homology"/>
<keyword evidence="7" id="KW-0325">Glycoprotein</keyword>
<feature type="compositionally biased region" description="Pro residues" evidence="10">
    <location>
        <begin position="146"/>
        <end position="194"/>
    </location>
</feature>
<dbReference type="FunFam" id="2.60.40.420:FF:000066">
    <property type="entry name" value="Early nodulin-like protein 9"/>
    <property type="match status" value="1"/>
</dbReference>
<feature type="compositionally biased region" description="Low complexity" evidence="10">
    <location>
        <begin position="234"/>
        <end position="257"/>
    </location>
</feature>
<sequence>MAKPSSYGLALACFAVAVAVTGATQFTVGGANGWSVPAAAAEPFNTWAERTRFQIGDSLVFVYPKDQDSVLLVNPAEYNACNTSSYVKRFDDGDTVVTLDHAGALFFISGVEAHCRANEKLIVMVLASARNNGTGGAPAPATTTPAAPPPPPPASTSTSPPPASSDIPPPPPATKAPTAASPPPAGSVSAPPPASASAPPTATPSAPPPAASSPPAPGASSPAPAASKPPPSVPAGVPEAPPATSASSPAPGARGTANSTGTPPSRQAGGSKHKNGAAVAVASGIASSVGACVLGYAILAL</sequence>
<evidence type="ECO:0000256" key="4">
    <source>
        <dbReference type="ARBA" id="ARBA00022729"/>
    </source>
</evidence>
<dbReference type="GO" id="GO:0098552">
    <property type="term" value="C:side of membrane"/>
    <property type="evidence" value="ECO:0007669"/>
    <property type="project" value="UniProtKB-KW"/>
</dbReference>
<dbReference type="Gene3D" id="2.60.40.420">
    <property type="entry name" value="Cupredoxins - blue copper proteins"/>
    <property type="match status" value="1"/>
</dbReference>
<feature type="region of interest" description="Disordered" evidence="10">
    <location>
        <begin position="133"/>
        <end position="277"/>
    </location>
</feature>
<reference evidence="14" key="1">
    <citation type="submission" date="2024-10" db="EMBL/GenBank/DDBJ databases">
        <authorList>
            <person name="Ryan C."/>
        </authorList>
    </citation>
    <scope>NUCLEOTIDE SEQUENCE [LARGE SCALE GENOMIC DNA]</scope>
</reference>
<dbReference type="PROSITE" id="PS51485">
    <property type="entry name" value="PHYTOCYANIN"/>
    <property type="match status" value="1"/>
</dbReference>
<feature type="domain" description="Phytocyanin" evidence="13">
    <location>
        <begin position="24"/>
        <end position="127"/>
    </location>
</feature>
<name>A0ABC9A3D2_9POAL</name>
<evidence type="ECO:0000256" key="6">
    <source>
        <dbReference type="ARBA" id="ARBA00023157"/>
    </source>
</evidence>
<keyword evidence="3" id="KW-0336">GPI-anchor</keyword>
<keyword evidence="2" id="KW-1003">Cell membrane</keyword>
<evidence type="ECO:0000256" key="7">
    <source>
        <dbReference type="ARBA" id="ARBA00023180"/>
    </source>
</evidence>
<dbReference type="InterPro" id="IPR041846">
    <property type="entry name" value="ENL_dom"/>
</dbReference>
<evidence type="ECO:0000259" key="13">
    <source>
        <dbReference type="PROSITE" id="PS51485"/>
    </source>
</evidence>
<evidence type="ECO:0000256" key="9">
    <source>
        <dbReference type="ARBA" id="ARBA00035011"/>
    </source>
</evidence>
<keyword evidence="4 12" id="KW-0732">Signal</keyword>
<feature type="signal peptide" evidence="12">
    <location>
        <begin position="1"/>
        <end position="23"/>
    </location>
</feature>
<organism evidence="14 15">
    <name type="scientific">Urochloa decumbens</name>
    <dbReference type="NCBI Taxonomy" id="240449"/>
    <lineage>
        <taxon>Eukaryota</taxon>
        <taxon>Viridiplantae</taxon>
        <taxon>Streptophyta</taxon>
        <taxon>Embryophyta</taxon>
        <taxon>Tracheophyta</taxon>
        <taxon>Spermatophyta</taxon>
        <taxon>Magnoliopsida</taxon>
        <taxon>Liliopsida</taxon>
        <taxon>Poales</taxon>
        <taxon>Poaceae</taxon>
        <taxon>PACMAD clade</taxon>
        <taxon>Panicoideae</taxon>
        <taxon>Panicodae</taxon>
        <taxon>Paniceae</taxon>
        <taxon>Melinidinae</taxon>
        <taxon>Urochloa</taxon>
    </lineage>
</organism>
<evidence type="ECO:0000313" key="15">
    <source>
        <dbReference type="Proteomes" id="UP001497457"/>
    </source>
</evidence>
<dbReference type="CDD" id="cd11019">
    <property type="entry name" value="OsENODL1_like"/>
    <property type="match status" value="1"/>
</dbReference>